<evidence type="ECO:0000256" key="3">
    <source>
        <dbReference type="ARBA" id="ARBA00022837"/>
    </source>
</evidence>
<dbReference type="InterPro" id="IPR003644">
    <property type="entry name" value="Calx_beta"/>
</dbReference>
<dbReference type="SUPFAM" id="SSF141072">
    <property type="entry name" value="CalX-like"/>
    <property type="match status" value="1"/>
</dbReference>
<feature type="domain" description="Calx-beta" evidence="5">
    <location>
        <begin position="19"/>
        <end position="131"/>
    </location>
</feature>
<evidence type="ECO:0000256" key="2">
    <source>
        <dbReference type="ARBA" id="ARBA00022737"/>
    </source>
</evidence>
<evidence type="ECO:0000256" key="4">
    <source>
        <dbReference type="SAM" id="SignalP"/>
    </source>
</evidence>
<reference evidence="6" key="2">
    <citation type="submission" date="2017-05" db="UniProtKB">
        <authorList>
            <consortium name="EnsemblMetazoa"/>
        </authorList>
    </citation>
    <scope>IDENTIFICATION</scope>
</reference>
<evidence type="ECO:0000313" key="7">
    <source>
        <dbReference type="Proteomes" id="UP000007879"/>
    </source>
</evidence>
<organism evidence="6">
    <name type="scientific">Amphimedon queenslandica</name>
    <name type="common">Sponge</name>
    <dbReference type="NCBI Taxonomy" id="400682"/>
    <lineage>
        <taxon>Eukaryota</taxon>
        <taxon>Metazoa</taxon>
        <taxon>Porifera</taxon>
        <taxon>Demospongiae</taxon>
        <taxon>Heteroscleromorpha</taxon>
        <taxon>Haplosclerida</taxon>
        <taxon>Niphatidae</taxon>
        <taxon>Amphimedon</taxon>
    </lineage>
</organism>
<dbReference type="Gene3D" id="2.60.40.2030">
    <property type="match status" value="1"/>
</dbReference>
<feature type="signal peptide" evidence="4">
    <location>
        <begin position="1"/>
        <end position="17"/>
    </location>
</feature>
<dbReference type="Pfam" id="PF03160">
    <property type="entry name" value="Calx-beta"/>
    <property type="match status" value="1"/>
</dbReference>
<dbReference type="KEGG" id="aqu:105314733"/>
<keyword evidence="2" id="KW-0677">Repeat</keyword>
<keyword evidence="3" id="KW-0106">Calcium</keyword>
<dbReference type="InParanoid" id="A0A1X7VPJ1"/>
<dbReference type="InterPro" id="IPR038081">
    <property type="entry name" value="CalX-like_sf"/>
</dbReference>
<name>A0A1X7VPJ1_AMPQE</name>
<keyword evidence="1 4" id="KW-0732">Signal</keyword>
<evidence type="ECO:0000256" key="1">
    <source>
        <dbReference type="ARBA" id="ARBA00022729"/>
    </source>
</evidence>
<gene>
    <name evidence="6" type="primary">105314733</name>
</gene>
<dbReference type="EnsemblMetazoa" id="XM_011409082.2">
    <property type="protein sequence ID" value="XP_011407384.1"/>
    <property type="gene ID" value="LOC105314733"/>
</dbReference>
<protein>
    <recommendedName>
        <fullName evidence="5">Calx-beta domain-containing protein</fullName>
    </recommendedName>
</protein>
<keyword evidence="7" id="KW-1185">Reference proteome</keyword>
<dbReference type="GO" id="GO:0007154">
    <property type="term" value="P:cell communication"/>
    <property type="evidence" value="ECO:0007669"/>
    <property type="project" value="InterPro"/>
</dbReference>
<evidence type="ECO:0000313" key="6">
    <source>
        <dbReference type="EnsemblMetazoa" id="Aqu2.1.42296_001"/>
    </source>
</evidence>
<dbReference type="Proteomes" id="UP000007879">
    <property type="component" value="Unassembled WGS sequence"/>
</dbReference>
<dbReference type="AlphaFoldDB" id="A0A1X7VPJ1"/>
<feature type="chain" id="PRO_5010873650" description="Calx-beta domain-containing protein" evidence="4">
    <location>
        <begin position="18"/>
        <end position="169"/>
    </location>
</feature>
<reference evidence="7" key="1">
    <citation type="journal article" date="2010" name="Nature">
        <title>The Amphimedon queenslandica genome and the evolution of animal complexity.</title>
        <authorList>
            <person name="Srivastava M."/>
            <person name="Simakov O."/>
            <person name="Chapman J."/>
            <person name="Fahey B."/>
            <person name="Gauthier M.E."/>
            <person name="Mitros T."/>
            <person name="Richards G.S."/>
            <person name="Conaco C."/>
            <person name="Dacre M."/>
            <person name="Hellsten U."/>
            <person name="Larroux C."/>
            <person name="Putnam N.H."/>
            <person name="Stanke M."/>
            <person name="Adamska M."/>
            <person name="Darling A."/>
            <person name="Degnan S.M."/>
            <person name="Oakley T.H."/>
            <person name="Plachetzki D.C."/>
            <person name="Zhai Y."/>
            <person name="Adamski M."/>
            <person name="Calcino A."/>
            <person name="Cummins S.F."/>
            <person name="Goodstein D.M."/>
            <person name="Harris C."/>
            <person name="Jackson D.J."/>
            <person name="Leys S.P."/>
            <person name="Shu S."/>
            <person name="Woodcroft B.J."/>
            <person name="Vervoort M."/>
            <person name="Kosik K.S."/>
            <person name="Manning G."/>
            <person name="Degnan B.M."/>
            <person name="Rokhsar D.S."/>
        </authorList>
    </citation>
    <scope>NUCLEOTIDE SEQUENCE [LARGE SCALE GENOMIC DNA]</scope>
</reference>
<dbReference type="GO" id="GO:0016020">
    <property type="term" value="C:membrane"/>
    <property type="evidence" value="ECO:0007669"/>
    <property type="project" value="InterPro"/>
</dbReference>
<proteinExistence type="predicted"/>
<sequence>MLLYLIVLLQLFQLIAANAATYTFQSSSITVNEGESAEICVVKDGSHISVQNLVYIQVEEISAVRGVDFIASDQIVIDSMSGQLTACTNIFIPFNDDSETDESFRLTIITSPVNVHAYYVGMANVATVTIKNVIAPLSCKEKLLLLTCKTIEMTGKNLPRPCIPALGNP</sequence>
<evidence type="ECO:0000259" key="5">
    <source>
        <dbReference type="Pfam" id="PF03160"/>
    </source>
</evidence>
<accession>A0A1X7VPJ1</accession>
<dbReference type="EnsemblMetazoa" id="Aqu2.1.42296_001">
    <property type="protein sequence ID" value="Aqu2.1.42296_001"/>
    <property type="gene ID" value="Aqu2.1.42296"/>
</dbReference>